<dbReference type="SUPFAM" id="SSF89095">
    <property type="entry name" value="GatB/YqeY motif"/>
    <property type="match status" value="1"/>
</dbReference>
<dbReference type="EMBL" id="CP019343">
    <property type="protein sequence ID" value="ARN74292.1"/>
    <property type="molecule type" value="Genomic_DNA"/>
</dbReference>
<evidence type="ECO:0000313" key="1">
    <source>
        <dbReference type="EMBL" id="ARN74292.1"/>
    </source>
</evidence>
<dbReference type="InterPro" id="IPR023168">
    <property type="entry name" value="GatB_Yqey_C_2"/>
</dbReference>
<reference evidence="1 2" key="1">
    <citation type="submission" date="2016-11" db="EMBL/GenBank/DDBJ databases">
        <title>Trade-off between light-utilization and light-protection in marine flavobacteria.</title>
        <authorList>
            <person name="Kumagai Y."/>
        </authorList>
    </citation>
    <scope>NUCLEOTIDE SEQUENCE [LARGE SCALE GENOMIC DNA]</scope>
    <source>
        <strain evidence="1 2">NBRC 107125</strain>
    </source>
</reference>
<keyword evidence="2" id="KW-1185">Reference proteome</keyword>
<keyword evidence="1" id="KW-0808">Transferase</keyword>
<organism evidence="1 2">
    <name type="scientific">Oceanicoccus sagamiensis</name>
    <dbReference type="NCBI Taxonomy" id="716816"/>
    <lineage>
        <taxon>Bacteria</taxon>
        <taxon>Pseudomonadati</taxon>
        <taxon>Pseudomonadota</taxon>
        <taxon>Gammaproteobacteria</taxon>
        <taxon>Cellvibrionales</taxon>
        <taxon>Spongiibacteraceae</taxon>
        <taxon>Oceanicoccus</taxon>
    </lineage>
</organism>
<dbReference type="Gene3D" id="1.10.10.410">
    <property type="match status" value="1"/>
</dbReference>
<dbReference type="OrthoDB" id="9788127at2"/>
<proteinExistence type="predicted"/>
<dbReference type="InterPro" id="IPR019004">
    <property type="entry name" value="YqeY/Aim41"/>
</dbReference>
<dbReference type="PANTHER" id="PTHR28055:SF1">
    <property type="entry name" value="ALTERED INHERITANCE OF MITOCHONDRIA PROTEIN 41, MITOCHONDRIAL"/>
    <property type="match status" value="1"/>
</dbReference>
<sequence length="150" mass="16684">MTEQTLKARIHDEMKAAMRAKDKQRLGTIRLIQAEIKRIEVDERIDIDDARLLAVLDKMCKQRRDSIQQYTDAGRTELADVEVAEINVIQDFLPAQLSEAELASMIADAVAGTGAESMKDMGKVMGILKPKLQGRADMGEVSKLIKSQLS</sequence>
<dbReference type="GO" id="GO:0016740">
    <property type="term" value="F:transferase activity"/>
    <property type="evidence" value="ECO:0007669"/>
    <property type="project" value="UniProtKB-KW"/>
</dbReference>
<dbReference type="Proteomes" id="UP000193450">
    <property type="component" value="Chromosome"/>
</dbReference>
<dbReference type="GO" id="GO:0016884">
    <property type="term" value="F:carbon-nitrogen ligase activity, with glutamine as amido-N-donor"/>
    <property type="evidence" value="ECO:0007669"/>
    <property type="project" value="InterPro"/>
</dbReference>
<gene>
    <name evidence="1" type="ORF">BST96_09250</name>
</gene>
<dbReference type="Gene3D" id="1.10.1510.10">
    <property type="entry name" value="Uncharacterised protein YqeY/AIM41 PF09424, N-terminal domain"/>
    <property type="match status" value="1"/>
</dbReference>
<dbReference type="AlphaFoldDB" id="A0A1X9ND01"/>
<dbReference type="Pfam" id="PF09424">
    <property type="entry name" value="YqeY"/>
    <property type="match status" value="1"/>
</dbReference>
<protein>
    <submittedName>
        <fullName evidence="1">Glutamyl-tRNA amidotransferase</fullName>
    </submittedName>
</protein>
<dbReference type="InterPro" id="IPR042184">
    <property type="entry name" value="YqeY/Aim41_N"/>
</dbReference>
<dbReference type="PANTHER" id="PTHR28055">
    <property type="entry name" value="ALTERED INHERITANCE OF MITOCHONDRIA PROTEIN 41, MITOCHONDRIAL"/>
    <property type="match status" value="1"/>
</dbReference>
<dbReference type="RefSeq" id="WP_085758430.1">
    <property type="nucleotide sequence ID" value="NZ_CP019343.1"/>
</dbReference>
<dbReference type="InterPro" id="IPR003789">
    <property type="entry name" value="Asn/Gln_tRNA_amidoTrase-B-like"/>
</dbReference>
<name>A0A1X9ND01_9GAMM</name>
<evidence type="ECO:0000313" key="2">
    <source>
        <dbReference type="Proteomes" id="UP000193450"/>
    </source>
</evidence>
<accession>A0A1X9ND01</accession>
<dbReference type="STRING" id="716816.BST96_09250"/>
<dbReference type="KEGG" id="osg:BST96_09250"/>